<dbReference type="AlphaFoldDB" id="A0A813JEL1"/>
<sequence length="126" mass="13429">MPSPSMAALSCLALVAVAAQLQGSESGELSSMALSRDDECHNSDVVGPSCSLVALQSRAKPTTAEQSSGSPTPLGLEQLGRAASLTLSVYQWNPHWQCLMKDRVCKTESEKHLNDELVRLAVDFAN</sequence>
<gene>
    <name evidence="2" type="ORF">PGLA2088_LOCUS21718</name>
</gene>
<organism evidence="2 3">
    <name type="scientific">Polarella glacialis</name>
    <name type="common">Dinoflagellate</name>
    <dbReference type="NCBI Taxonomy" id="89957"/>
    <lineage>
        <taxon>Eukaryota</taxon>
        <taxon>Sar</taxon>
        <taxon>Alveolata</taxon>
        <taxon>Dinophyceae</taxon>
        <taxon>Suessiales</taxon>
        <taxon>Suessiaceae</taxon>
        <taxon>Polarella</taxon>
    </lineage>
</organism>
<dbReference type="EMBL" id="CAJNNW010025819">
    <property type="protein sequence ID" value="CAE8680084.1"/>
    <property type="molecule type" value="Genomic_DNA"/>
</dbReference>
<accession>A0A813JEL1</accession>
<keyword evidence="1" id="KW-0732">Signal</keyword>
<evidence type="ECO:0000313" key="2">
    <source>
        <dbReference type="EMBL" id="CAE8680084.1"/>
    </source>
</evidence>
<comment type="caution">
    <text evidence="2">The sequence shown here is derived from an EMBL/GenBank/DDBJ whole genome shotgun (WGS) entry which is preliminary data.</text>
</comment>
<feature type="non-terminal residue" evidence="2">
    <location>
        <position position="126"/>
    </location>
</feature>
<feature type="signal peptide" evidence="1">
    <location>
        <begin position="1"/>
        <end position="26"/>
    </location>
</feature>
<evidence type="ECO:0000313" key="3">
    <source>
        <dbReference type="Proteomes" id="UP000626109"/>
    </source>
</evidence>
<name>A0A813JEL1_POLGL</name>
<feature type="chain" id="PRO_5032918892" evidence="1">
    <location>
        <begin position="27"/>
        <end position="126"/>
    </location>
</feature>
<reference evidence="2" key="1">
    <citation type="submission" date="2021-02" db="EMBL/GenBank/DDBJ databases">
        <authorList>
            <person name="Dougan E. K."/>
            <person name="Rhodes N."/>
            <person name="Thang M."/>
            <person name="Chan C."/>
        </authorList>
    </citation>
    <scope>NUCLEOTIDE SEQUENCE</scope>
</reference>
<protein>
    <submittedName>
        <fullName evidence="2">Uncharacterized protein</fullName>
    </submittedName>
</protein>
<evidence type="ECO:0000256" key="1">
    <source>
        <dbReference type="SAM" id="SignalP"/>
    </source>
</evidence>
<dbReference type="Proteomes" id="UP000626109">
    <property type="component" value="Unassembled WGS sequence"/>
</dbReference>
<proteinExistence type="predicted"/>